<dbReference type="Gene3D" id="3.30.2010.10">
    <property type="entry name" value="Metalloproteases ('zincins'), catalytic domain"/>
    <property type="match status" value="1"/>
</dbReference>
<feature type="domain" description="Peptidase M48" evidence="7">
    <location>
        <begin position="37"/>
        <end position="176"/>
    </location>
</feature>
<dbReference type="RefSeq" id="WP_379792022.1">
    <property type="nucleotide sequence ID" value="NZ_JBHSQB010000008.1"/>
</dbReference>
<dbReference type="PANTHER" id="PTHR22726">
    <property type="entry name" value="METALLOENDOPEPTIDASE OMA1"/>
    <property type="match status" value="1"/>
</dbReference>
<keyword evidence="4 6" id="KW-0862">Zinc</keyword>
<gene>
    <name evidence="8" type="ORF">ACFPVY_10800</name>
</gene>
<protein>
    <submittedName>
        <fullName evidence="8">M48 family metalloprotease</fullName>
        <ecNumber evidence="8">3.4.24.-</ecNumber>
    </submittedName>
</protein>
<dbReference type="PANTHER" id="PTHR22726:SF1">
    <property type="entry name" value="METALLOENDOPEPTIDASE OMA1, MITOCHONDRIAL"/>
    <property type="match status" value="1"/>
</dbReference>
<accession>A0ABW1PQP0</accession>
<reference evidence="9" key="1">
    <citation type="journal article" date="2019" name="Int. J. Syst. Evol. Microbiol.">
        <title>The Global Catalogue of Microorganisms (GCM) 10K type strain sequencing project: providing services to taxonomists for standard genome sequencing and annotation.</title>
        <authorList>
            <consortium name="The Broad Institute Genomics Platform"/>
            <consortium name="The Broad Institute Genome Sequencing Center for Infectious Disease"/>
            <person name="Wu L."/>
            <person name="Ma J."/>
        </authorList>
    </citation>
    <scope>NUCLEOTIDE SEQUENCE [LARGE SCALE GENOMIC DNA]</scope>
    <source>
        <strain evidence="9">CCUG 49679</strain>
    </source>
</reference>
<evidence type="ECO:0000256" key="1">
    <source>
        <dbReference type="ARBA" id="ARBA00022670"/>
    </source>
</evidence>
<evidence type="ECO:0000313" key="8">
    <source>
        <dbReference type="EMBL" id="MFC6097132.1"/>
    </source>
</evidence>
<evidence type="ECO:0000256" key="2">
    <source>
        <dbReference type="ARBA" id="ARBA00022723"/>
    </source>
</evidence>
<organism evidence="8 9">
    <name type="scientific">Flavobacterium qiangtangense</name>
    <dbReference type="NCBI Taxonomy" id="1442595"/>
    <lineage>
        <taxon>Bacteria</taxon>
        <taxon>Pseudomonadati</taxon>
        <taxon>Bacteroidota</taxon>
        <taxon>Flavobacteriia</taxon>
        <taxon>Flavobacteriales</taxon>
        <taxon>Flavobacteriaceae</taxon>
        <taxon>Flavobacterium</taxon>
    </lineage>
</organism>
<keyword evidence="1 6" id="KW-0645">Protease</keyword>
<evidence type="ECO:0000256" key="3">
    <source>
        <dbReference type="ARBA" id="ARBA00022801"/>
    </source>
</evidence>
<dbReference type="EMBL" id="JBHSQB010000008">
    <property type="protein sequence ID" value="MFC6097132.1"/>
    <property type="molecule type" value="Genomic_DNA"/>
</dbReference>
<comment type="caution">
    <text evidence="8">The sequence shown here is derived from an EMBL/GenBank/DDBJ whole genome shotgun (WGS) entry which is preliminary data.</text>
</comment>
<evidence type="ECO:0000256" key="6">
    <source>
        <dbReference type="RuleBase" id="RU003983"/>
    </source>
</evidence>
<keyword evidence="9" id="KW-1185">Reference proteome</keyword>
<dbReference type="Pfam" id="PF01435">
    <property type="entry name" value="Peptidase_M48"/>
    <property type="match status" value="1"/>
</dbReference>
<name>A0ABW1PQP0_9FLAO</name>
<keyword evidence="3 6" id="KW-0378">Hydrolase</keyword>
<evidence type="ECO:0000256" key="4">
    <source>
        <dbReference type="ARBA" id="ARBA00022833"/>
    </source>
</evidence>
<proteinExistence type="inferred from homology"/>
<dbReference type="GO" id="GO:0008237">
    <property type="term" value="F:metallopeptidase activity"/>
    <property type="evidence" value="ECO:0007669"/>
    <property type="project" value="UniProtKB-KW"/>
</dbReference>
<evidence type="ECO:0000259" key="7">
    <source>
        <dbReference type="Pfam" id="PF01435"/>
    </source>
</evidence>
<keyword evidence="5 6" id="KW-0482">Metalloprotease</keyword>
<dbReference type="Proteomes" id="UP001596287">
    <property type="component" value="Unassembled WGS sequence"/>
</dbReference>
<keyword evidence="2" id="KW-0479">Metal-binding</keyword>
<comment type="cofactor">
    <cofactor evidence="6">
        <name>Zn(2+)</name>
        <dbReference type="ChEBI" id="CHEBI:29105"/>
    </cofactor>
    <text evidence="6">Binds 1 zinc ion per subunit.</text>
</comment>
<dbReference type="EC" id="3.4.24.-" evidence="8"/>
<evidence type="ECO:0000256" key="5">
    <source>
        <dbReference type="ARBA" id="ARBA00023049"/>
    </source>
</evidence>
<sequence length="377" mass="44460">MKIRNEVSKSYTEMNEDFITKIKKGVFVKDTLYSEFLNEIVQRLAKENTEFPQIKNTKILLSFSDIPNAYAIGDDFIIVTLPLLKSINNEYELAFIIGHEIAHNILSHSYNGLLDYAQTVHSSEIKRQTRAIEKRKYDKGSYASALYKEIVYGKRKNSRKLEQQADSLGFLLYRKAFKGYEHYAIQSLETLDKIDFETDSLTIADYARFFSTEKLQFKAEWLNNDEISGYKYDKSVKYWLIDSLKTHADCALRTGFMKKEFQIHKTLEKKNTAIFDSVKKNSFYDYILGLFVIEDYGKSLYETLLFLKKEPENLYLKNLLYFNLVKIQEAQKAYTLNRHLDNVNPNFSQSYNRYLSFIRELRKSELNEFISYYSLQL</sequence>
<dbReference type="InterPro" id="IPR001915">
    <property type="entry name" value="Peptidase_M48"/>
</dbReference>
<dbReference type="InterPro" id="IPR051156">
    <property type="entry name" value="Mito/Outer_Membr_Metalloprot"/>
</dbReference>
<evidence type="ECO:0000313" key="9">
    <source>
        <dbReference type="Proteomes" id="UP001596287"/>
    </source>
</evidence>
<comment type="similarity">
    <text evidence="6">Belongs to the peptidase M48 family.</text>
</comment>